<reference evidence="11 12" key="1">
    <citation type="journal article" date="2019" name="Int. J. Syst. Evol. Microbiol.">
        <title>Capsulimonas corticalis gen. nov., sp. nov., an aerobic capsulated bacterium, of a novel bacterial order, Capsulimonadales ord. nov., of the class Armatimonadia of the phylum Armatimonadetes.</title>
        <authorList>
            <person name="Li J."/>
            <person name="Kudo C."/>
            <person name="Tonouchi A."/>
        </authorList>
    </citation>
    <scope>NUCLEOTIDE SEQUENCE [LARGE SCALE GENOMIC DNA]</scope>
    <source>
        <strain evidence="11 12">AX-7</strain>
    </source>
</reference>
<dbReference type="Gene3D" id="3.90.226.10">
    <property type="entry name" value="2-enoyl-CoA Hydratase, Chain A, domain 1"/>
    <property type="match status" value="1"/>
</dbReference>
<evidence type="ECO:0000256" key="8">
    <source>
        <dbReference type="ARBA" id="ARBA00023160"/>
    </source>
</evidence>
<dbReference type="GO" id="GO:2001295">
    <property type="term" value="P:malonyl-CoA biosynthetic process"/>
    <property type="evidence" value="ECO:0007669"/>
    <property type="project" value="UniProtKB-UniRule"/>
</dbReference>
<comment type="catalytic activity">
    <reaction evidence="9 10">
        <text>N(6)-carboxybiotinyl-L-lysyl-[protein] + acetyl-CoA = N(6)-biotinyl-L-lysyl-[protein] + malonyl-CoA</text>
        <dbReference type="Rhea" id="RHEA:54728"/>
        <dbReference type="Rhea" id="RHEA-COMP:10505"/>
        <dbReference type="Rhea" id="RHEA-COMP:10506"/>
        <dbReference type="ChEBI" id="CHEBI:57288"/>
        <dbReference type="ChEBI" id="CHEBI:57384"/>
        <dbReference type="ChEBI" id="CHEBI:83144"/>
        <dbReference type="ChEBI" id="CHEBI:83145"/>
        <dbReference type="EC" id="2.1.3.15"/>
    </reaction>
</comment>
<evidence type="ECO:0000256" key="9">
    <source>
        <dbReference type="ARBA" id="ARBA00049152"/>
    </source>
</evidence>
<dbReference type="InterPro" id="IPR029045">
    <property type="entry name" value="ClpP/crotonase-like_dom_sf"/>
</dbReference>
<evidence type="ECO:0000256" key="2">
    <source>
        <dbReference type="ARBA" id="ARBA00022516"/>
    </source>
</evidence>
<evidence type="ECO:0000256" key="1">
    <source>
        <dbReference type="ARBA" id="ARBA00004956"/>
    </source>
</evidence>
<keyword evidence="12" id="KW-1185">Reference proteome</keyword>
<dbReference type="HAMAP" id="MF_00823">
    <property type="entry name" value="AcetylCoA_CT_alpha"/>
    <property type="match status" value="1"/>
</dbReference>
<dbReference type="AlphaFoldDB" id="A0A402CSW8"/>
<dbReference type="GO" id="GO:0003989">
    <property type="term" value="F:acetyl-CoA carboxylase activity"/>
    <property type="evidence" value="ECO:0007669"/>
    <property type="project" value="InterPro"/>
</dbReference>
<keyword evidence="2 10" id="KW-0444">Lipid biosynthesis</keyword>
<comment type="subunit">
    <text evidence="10">Acetyl-CoA carboxylase is a heterohexamer composed of biotin carboxyl carrier protein (AccB), biotin carboxylase (AccC) and two subunits each of ACCase subunit alpha (AccA) and ACCase subunit beta (AccD).</text>
</comment>
<evidence type="ECO:0000256" key="5">
    <source>
        <dbReference type="ARBA" id="ARBA00022832"/>
    </source>
</evidence>
<keyword evidence="3 10" id="KW-0808">Transferase</keyword>
<dbReference type="Proteomes" id="UP000287394">
    <property type="component" value="Chromosome"/>
</dbReference>
<accession>A0A402CSW8</accession>
<organism evidence="11 12">
    <name type="scientific">Capsulimonas corticalis</name>
    <dbReference type="NCBI Taxonomy" id="2219043"/>
    <lineage>
        <taxon>Bacteria</taxon>
        <taxon>Bacillati</taxon>
        <taxon>Armatimonadota</taxon>
        <taxon>Armatimonadia</taxon>
        <taxon>Capsulimonadales</taxon>
        <taxon>Capsulimonadaceae</taxon>
        <taxon>Capsulimonas</taxon>
    </lineage>
</organism>
<sequence>MASLNVIEFEKSIAELDENLSKLRRIVMDQKHPQNTVDLPDQLANLEQHRTAIIRAWFSNLTPWDQVLLARHEKRPYTLDYIGHMFSGFQELHGDRLYGDDGAIVAGFAKLGDTPVAIVGHQKGRDIKQRQHRNFGYARPEGYRKAGRIMKLAAKFGVPIVTLIDTPGAAADVSADERGISEAIARNMFDMATLPTPIVSVVIGEGGSGGALGIAVADRVLMLEHSVYSVIAPEGCAAILWRDPEKKADAAKALNLTAQRAKELGVVDGVIPEPLGGAHRDWEAAAENLKAALIENLALLKDLSGDELVERRYQRFRAIGQFEEIKPIDMDGDVSEDDAA</sequence>
<dbReference type="SUPFAM" id="SSF52096">
    <property type="entry name" value="ClpP/crotonase"/>
    <property type="match status" value="1"/>
</dbReference>
<keyword evidence="10" id="KW-0963">Cytoplasm</keyword>
<dbReference type="NCBIfam" id="NF041504">
    <property type="entry name" value="AccA_sub"/>
    <property type="match status" value="1"/>
</dbReference>
<evidence type="ECO:0000256" key="10">
    <source>
        <dbReference type="HAMAP-Rule" id="MF_00823"/>
    </source>
</evidence>
<dbReference type="PANTHER" id="PTHR42853">
    <property type="entry name" value="ACETYL-COENZYME A CARBOXYLASE CARBOXYL TRANSFERASE SUBUNIT ALPHA"/>
    <property type="match status" value="1"/>
</dbReference>
<comment type="subcellular location">
    <subcellularLocation>
        <location evidence="10">Cytoplasm</location>
    </subcellularLocation>
</comment>
<evidence type="ECO:0000256" key="6">
    <source>
        <dbReference type="ARBA" id="ARBA00022840"/>
    </source>
</evidence>
<dbReference type="NCBIfam" id="NF004344">
    <property type="entry name" value="PRK05724.1"/>
    <property type="match status" value="1"/>
</dbReference>
<dbReference type="PANTHER" id="PTHR42853:SF3">
    <property type="entry name" value="ACETYL-COENZYME A CARBOXYLASE CARBOXYL TRANSFERASE SUBUNIT ALPHA, CHLOROPLASTIC"/>
    <property type="match status" value="1"/>
</dbReference>
<keyword evidence="5 10" id="KW-0276">Fatty acid metabolism</keyword>
<dbReference type="PRINTS" id="PR01069">
    <property type="entry name" value="ACCCTRFRASEA"/>
</dbReference>
<dbReference type="EC" id="2.1.3.15" evidence="10"/>
<dbReference type="InterPro" id="IPR001095">
    <property type="entry name" value="Acetyl_CoA_COase_a_su"/>
</dbReference>
<gene>
    <name evidence="10 11" type="primary">accA</name>
    <name evidence="11" type="ORF">CCAX7_29850</name>
</gene>
<dbReference type="EMBL" id="AP025739">
    <property type="protein sequence ID" value="BDI30934.1"/>
    <property type="molecule type" value="Genomic_DNA"/>
</dbReference>
<dbReference type="InterPro" id="IPR011763">
    <property type="entry name" value="COA_CT_C"/>
</dbReference>
<name>A0A402CSW8_9BACT</name>
<evidence type="ECO:0000256" key="7">
    <source>
        <dbReference type="ARBA" id="ARBA00023098"/>
    </source>
</evidence>
<dbReference type="GO" id="GO:0009317">
    <property type="term" value="C:acetyl-CoA carboxylase complex"/>
    <property type="evidence" value="ECO:0007669"/>
    <property type="project" value="InterPro"/>
</dbReference>
<keyword evidence="8 10" id="KW-0275">Fatty acid biosynthesis</keyword>
<dbReference type="NCBIfam" id="TIGR00513">
    <property type="entry name" value="accA"/>
    <property type="match status" value="1"/>
</dbReference>
<evidence type="ECO:0000256" key="4">
    <source>
        <dbReference type="ARBA" id="ARBA00022741"/>
    </source>
</evidence>
<dbReference type="FunCoup" id="A0A402CSW8">
    <property type="interactions" value="276"/>
</dbReference>
<comment type="pathway">
    <text evidence="1 10">Lipid metabolism; malonyl-CoA biosynthesis; malonyl-CoA from acetyl-CoA: step 1/1.</text>
</comment>
<proteinExistence type="inferred from homology"/>
<dbReference type="KEGG" id="ccot:CCAX7_29850"/>
<dbReference type="RefSeq" id="WP_174721474.1">
    <property type="nucleotide sequence ID" value="NZ_AP025739.1"/>
</dbReference>
<dbReference type="GO" id="GO:0005524">
    <property type="term" value="F:ATP binding"/>
    <property type="evidence" value="ECO:0007669"/>
    <property type="project" value="UniProtKB-KW"/>
</dbReference>
<keyword evidence="6 10" id="KW-0067">ATP-binding</keyword>
<protein>
    <recommendedName>
        <fullName evidence="10">Acetyl-coenzyme A carboxylase carboxyl transferase subunit alpha</fullName>
        <shortName evidence="10">ACCase subunit alpha</shortName>
        <shortName evidence="10">Acetyl-CoA carboxylase carboxyltransferase subunit alpha</shortName>
        <ecNumber evidence="10">2.1.3.15</ecNumber>
    </recommendedName>
</protein>
<dbReference type="GO" id="GO:0006633">
    <property type="term" value="P:fatty acid biosynthetic process"/>
    <property type="evidence" value="ECO:0007669"/>
    <property type="project" value="UniProtKB-KW"/>
</dbReference>
<keyword evidence="7 10" id="KW-0443">Lipid metabolism</keyword>
<evidence type="ECO:0000313" key="11">
    <source>
        <dbReference type="EMBL" id="BDI30934.1"/>
    </source>
</evidence>
<dbReference type="GO" id="GO:0016743">
    <property type="term" value="F:carboxyl- or carbamoyltransferase activity"/>
    <property type="evidence" value="ECO:0007669"/>
    <property type="project" value="UniProtKB-UniRule"/>
</dbReference>
<dbReference type="Pfam" id="PF03255">
    <property type="entry name" value="ACCA"/>
    <property type="match status" value="1"/>
</dbReference>
<evidence type="ECO:0000313" key="12">
    <source>
        <dbReference type="Proteomes" id="UP000287394"/>
    </source>
</evidence>
<keyword evidence="4 10" id="KW-0547">Nucleotide-binding</keyword>
<comment type="function">
    <text evidence="10">Component of the acetyl coenzyme A carboxylase (ACC) complex. First, biotin carboxylase catalyzes the carboxylation of biotin on its carrier protein (BCCP) and then the CO(2) group is transferred by the carboxyltransferase to acetyl-CoA to form malonyl-CoA.</text>
</comment>
<comment type="similarity">
    <text evidence="10">Belongs to the AccA family.</text>
</comment>
<evidence type="ECO:0000256" key="3">
    <source>
        <dbReference type="ARBA" id="ARBA00022679"/>
    </source>
</evidence>
<dbReference type="PROSITE" id="PS50989">
    <property type="entry name" value="COA_CT_CTER"/>
    <property type="match status" value="1"/>
</dbReference>